<dbReference type="SMART" id="SM00471">
    <property type="entry name" value="HDc"/>
    <property type="match status" value="1"/>
</dbReference>
<feature type="compositionally biased region" description="Acidic residues" evidence="10">
    <location>
        <begin position="385"/>
        <end position="406"/>
    </location>
</feature>
<name>A0A9P0CJ50_9CUCU</name>
<dbReference type="OrthoDB" id="189220at2759"/>
<dbReference type="InterPro" id="IPR003607">
    <property type="entry name" value="HD/PDEase_dom"/>
</dbReference>
<evidence type="ECO:0000256" key="7">
    <source>
        <dbReference type="PIRSR" id="PIRSR623088-2"/>
    </source>
</evidence>
<feature type="active site" description="Proton donor" evidence="6">
    <location>
        <position position="138"/>
    </location>
</feature>
<feature type="region of interest" description="Disordered" evidence="10">
    <location>
        <begin position="631"/>
        <end position="724"/>
    </location>
</feature>
<feature type="region of interest" description="Disordered" evidence="10">
    <location>
        <begin position="380"/>
        <end position="430"/>
    </location>
</feature>
<feature type="binding site" evidence="8">
    <location>
        <position position="287"/>
    </location>
    <ligand>
        <name>Zn(2+)</name>
        <dbReference type="ChEBI" id="CHEBI:29105"/>
        <label>1</label>
    </ligand>
</feature>
<dbReference type="AlphaFoldDB" id="A0A9P0CJ50"/>
<evidence type="ECO:0000256" key="8">
    <source>
        <dbReference type="PIRSR" id="PIRSR623088-3"/>
    </source>
</evidence>
<evidence type="ECO:0000256" key="3">
    <source>
        <dbReference type="ARBA" id="ARBA00022723"/>
    </source>
</evidence>
<dbReference type="GO" id="GO:0004115">
    <property type="term" value="F:3',5'-cyclic-AMP phosphodiesterase activity"/>
    <property type="evidence" value="ECO:0007669"/>
    <property type="project" value="UniProtKB-EC"/>
</dbReference>
<dbReference type="Proteomes" id="UP001153636">
    <property type="component" value="Chromosome 1"/>
</dbReference>
<dbReference type="InterPro" id="IPR023088">
    <property type="entry name" value="PDEase"/>
</dbReference>
<feature type="binding site" evidence="8">
    <location>
        <position position="179"/>
    </location>
    <ligand>
        <name>Zn(2+)</name>
        <dbReference type="ChEBI" id="CHEBI:29105"/>
        <label>2</label>
    </ligand>
</feature>
<dbReference type="SUPFAM" id="SSF109604">
    <property type="entry name" value="HD-domain/PDEase-like"/>
    <property type="match status" value="1"/>
</dbReference>
<dbReference type="PROSITE" id="PS51845">
    <property type="entry name" value="PDEASE_I_2"/>
    <property type="match status" value="1"/>
</dbReference>
<comment type="similarity">
    <text evidence="5">Belongs to the cyclic nucleotide phosphodiesterase family. PDE7 subfamily.</text>
</comment>
<feature type="binding site" evidence="7">
    <location>
        <begin position="138"/>
        <end position="142"/>
    </location>
    <ligand>
        <name>AMP</name>
        <dbReference type="ChEBI" id="CHEBI:456215"/>
    </ligand>
</feature>
<evidence type="ECO:0000313" key="12">
    <source>
        <dbReference type="EMBL" id="CAH1099041.1"/>
    </source>
</evidence>
<dbReference type="Pfam" id="PF00233">
    <property type="entry name" value="PDEase_I"/>
    <property type="match status" value="1"/>
</dbReference>
<proteinExistence type="inferred from homology"/>
<organism evidence="12 13">
    <name type="scientific">Psylliodes chrysocephalus</name>
    <dbReference type="NCBI Taxonomy" id="3402493"/>
    <lineage>
        <taxon>Eukaryota</taxon>
        <taxon>Metazoa</taxon>
        <taxon>Ecdysozoa</taxon>
        <taxon>Arthropoda</taxon>
        <taxon>Hexapoda</taxon>
        <taxon>Insecta</taxon>
        <taxon>Pterygota</taxon>
        <taxon>Neoptera</taxon>
        <taxon>Endopterygota</taxon>
        <taxon>Coleoptera</taxon>
        <taxon>Polyphaga</taxon>
        <taxon>Cucujiformia</taxon>
        <taxon>Chrysomeloidea</taxon>
        <taxon>Chrysomelidae</taxon>
        <taxon>Galerucinae</taxon>
        <taxon>Alticini</taxon>
        <taxon>Psylliodes</taxon>
    </lineage>
</organism>
<feature type="region of interest" description="Disordered" evidence="10">
    <location>
        <begin position="459"/>
        <end position="524"/>
    </location>
</feature>
<dbReference type="InterPro" id="IPR023174">
    <property type="entry name" value="PDEase_CS"/>
</dbReference>
<evidence type="ECO:0000256" key="1">
    <source>
        <dbReference type="ARBA" id="ARBA00000621"/>
    </source>
</evidence>
<feature type="binding site" evidence="7">
    <location>
        <position position="179"/>
    </location>
    <ligand>
        <name>AMP</name>
        <dbReference type="ChEBI" id="CHEBI:456215"/>
    </ligand>
</feature>
<sequence>MIFTAPSEVPTLQRVFSKEDWVLLDAMGCGPTPACSGKFLTMHKRRRKRLATRSLVQDIAILDDIHHGQVQKILDRCGKWGFNAFTLETVAGGRSLPVLCVHLFHWYGLLDYFHLDVVRVWKLFTLIEEGYHSTNPYHNSIHATDVTQAMHCFLQEERIRRYITPLEIMASLIGAVAHDLDHPGVNQHFLISTSNHLAILYQNKSVLENHHWRSAVGCLLESGVAEQVQSCRIELEQQIRDLILATDINRQNEFLTRFKKHLDEGTLDLRQAEHRQFIMQIALKCADISNPTRPWDISRKWSLKVCDEFFRQGEFERKLNLPVTSICDQQSTSVAKIQVGFFKNVVNPLFAEWHRFMKSPLSTHMMDILDDNRKKWEAQEKAELAEETQTELSDAEPEVSDEEEEQASTKTSGTHSIQEYIPTPPREIRRQSLAVPTLESLGVRRHSVPVNMEQSLPRTIYRRESLPTGRGIPFGRSPISPQTESRASSGLREEDELLRYGSQSDVSSSSPLHSTEDQPERPLSAENLLPEPSIASMTSSTAVGRLTSVLHGNNVVPSKCLTRQQTFPPPQPYMRMRYMSATAEMSTCPETAHEGDSPSNSSHGSRENISHSNNIPQYMIPAIAVLSPNNSRPPDLLLPESTLPAPSAQKSSHGNNKRETEAVEKEKTCKIAKLSEPAGQRYEKENVDPRRLAATSLPKRRGSAPVSLPLSKPDEKIPPAGGGLLMSDTQSLRRGSVPIEIAHYHFVADDSLDQPLITPVEQPKSFLQYPRRGSAPTDLPPIFGGGGERREQLTRHTSLNGKAGRRKKQLRRRSSGGPETVLLPESHSEILSRFLLQRRPENPEALLVRRRGSLPIEVLTVGHSVF</sequence>
<dbReference type="FunFam" id="1.10.1300.10:FF:000004">
    <property type="entry name" value="Phosphodiesterase"/>
    <property type="match status" value="1"/>
</dbReference>
<keyword evidence="3 8" id="KW-0479">Metal-binding</keyword>
<feature type="domain" description="PDEase" evidence="11">
    <location>
        <begin position="62"/>
        <end position="383"/>
    </location>
</feature>
<evidence type="ECO:0000259" key="11">
    <source>
        <dbReference type="PROSITE" id="PS51845"/>
    </source>
</evidence>
<dbReference type="InterPro" id="IPR002073">
    <property type="entry name" value="PDEase_catalytic_dom"/>
</dbReference>
<feature type="compositionally biased region" description="Basic and acidic residues" evidence="10">
    <location>
        <begin position="681"/>
        <end position="691"/>
    </location>
</feature>
<dbReference type="EMBL" id="OV651813">
    <property type="protein sequence ID" value="CAH1099041.1"/>
    <property type="molecule type" value="Genomic_DNA"/>
</dbReference>
<feature type="binding site" evidence="8">
    <location>
        <position position="178"/>
    </location>
    <ligand>
        <name>Zn(2+)</name>
        <dbReference type="ChEBI" id="CHEBI:29105"/>
        <label>1</label>
    </ligand>
</feature>
<keyword evidence="4 9" id="KW-0378">Hydrolase</keyword>
<evidence type="ECO:0000256" key="2">
    <source>
        <dbReference type="ARBA" id="ARBA00004703"/>
    </source>
</evidence>
<feature type="binding site" evidence="8">
    <location>
        <position position="142"/>
    </location>
    <ligand>
        <name>Zn(2+)</name>
        <dbReference type="ChEBI" id="CHEBI:29105"/>
        <label>1</label>
    </ligand>
</feature>
<dbReference type="GO" id="GO:0007165">
    <property type="term" value="P:signal transduction"/>
    <property type="evidence" value="ECO:0007669"/>
    <property type="project" value="InterPro"/>
</dbReference>
<dbReference type="PANTHER" id="PTHR11347">
    <property type="entry name" value="CYCLIC NUCLEOTIDE PHOSPHODIESTERASE"/>
    <property type="match status" value="1"/>
</dbReference>
<feature type="binding site" evidence="8">
    <location>
        <position position="179"/>
    </location>
    <ligand>
        <name>Zn(2+)</name>
        <dbReference type="ChEBI" id="CHEBI:29105"/>
        <label>1</label>
    </ligand>
</feature>
<comment type="cofactor">
    <cofactor evidence="9">
        <name>a divalent metal cation</name>
        <dbReference type="ChEBI" id="CHEBI:60240"/>
    </cofactor>
    <text evidence="9">Binds 2 divalent metal cations per subunit. Site 1 may preferentially bind zinc ions, while site 2 has a preference for magnesium and/or manganese ions.</text>
</comment>
<comment type="catalytic activity">
    <reaction evidence="1">
        <text>3',5'-cyclic AMP + H2O = AMP + H(+)</text>
        <dbReference type="Rhea" id="RHEA:25277"/>
        <dbReference type="ChEBI" id="CHEBI:15377"/>
        <dbReference type="ChEBI" id="CHEBI:15378"/>
        <dbReference type="ChEBI" id="CHEBI:58165"/>
        <dbReference type="ChEBI" id="CHEBI:456215"/>
        <dbReference type="EC" id="3.1.4.53"/>
    </reaction>
</comment>
<feature type="compositionally biased region" description="Polar residues" evidence="10">
    <location>
        <begin position="479"/>
        <end position="488"/>
    </location>
</feature>
<dbReference type="PROSITE" id="PS00126">
    <property type="entry name" value="PDEASE_I_1"/>
    <property type="match status" value="1"/>
</dbReference>
<evidence type="ECO:0000313" key="13">
    <source>
        <dbReference type="Proteomes" id="UP001153636"/>
    </source>
</evidence>
<gene>
    <name evidence="12" type="ORF">PSYICH_LOCUS815</name>
</gene>
<protein>
    <recommendedName>
        <fullName evidence="9">Phosphodiesterase</fullName>
        <ecNumber evidence="9">3.1.4.-</ecNumber>
    </recommendedName>
</protein>
<feature type="compositionally biased region" description="Basic and acidic residues" evidence="10">
    <location>
        <begin position="656"/>
        <end position="669"/>
    </location>
</feature>
<feature type="binding site" evidence="7">
    <location>
        <position position="287"/>
    </location>
    <ligand>
        <name>AMP</name>
        <dbReference type="ChEBI" id="CHEBI:456215"/>
    </ligand>
</feature>
<dbReference type="GO" id="GO:0046872">
    <property type="term" value="F:metal ion binding"/>
    <property type="evidence" value="ECO:0007669"/>
    <property type="project" value="UniProtKB-KW"/>
</dbReference>
<evidence type="ECO:0000256" key="9">
    <source>
        <dbReference type="RuleBase" id="RU363067"/>
    </source>
</evidence>
<feature type="region of interest" description="Disordered" evidence="10">
    <location>
        <begin position="587"/>
        <end position="612"/>
    </location>
</feature>
<feature type="compositionally biased region" description="Polar residues" evidence="10">
    <location>
        <begin position="501"/>
        <end position="513"/>
    </location>
</feature>
<evidence type="ECO:0000256" key="6">
    <source>
        <dbReference type="PIRSR" id="PIRSR623088-1"/>
    </source>
</evidence>
<reference evidence="12" key="1">
    <citation type="submission" date="2022-01" db="EMBL/GenBank/DDBJ databases">
        <authorList>
            <person name="King R."/>
        </authorList>
    </citation>
    <scope>NUCLEOTIDE SEQUENCE</scope>
</reference>
<comment type="pathway">
    <text evidence="2">Purine metabolism; 3',5'-cyclic AMP degradation; AMP from 3',5'-cyclic AMP: step 1/1.</text>
</comment>
<dbReference type="Gene3D" id="1.10.1300.10">
    <property type="entry name" value="3'5'-cyclic nucleotide phosphodiesterase, catalytic domain"/>
    <property type="match status" value="1"/>
</dbReference>
<evidence type="ECO:0000256" key="4">
    <source>
        <dbReference type="ARBA" id="ARBA00022801"/>
    </source>
</evidence>
<feature type="compositionally biased region" description="Polar residues" evidence="10">
    <location>
        <begin position="408"/>
        <end position="417"/>
    </location>
</feature>
<dbReference type="EC" id="3.1.4.-" evidence="9"/>
<dbReference type="PRINTS" id="PR00387">
    <property type="entry name" value="PDIESTERASE1"/>
</dbReference>
<feature type="compositionally biased region" description="Basic residues" evidence="10">
    <location>
        <begin position="803"/>
        <end position="814"/>
    </location>
</feature>
<evidence type="ECO:0000256" key="5">
    <source>
        <dbReference type="ARBA" id="ARBA00061458"/>
    </source>
</evidence>
<feature type="binding site" evidence="7">
    <location>
        <position position="338"/>
    </location>
    <ligand>
        <name>AMP</name>
        <dbReference type="ChEBI" id="CHEBI:456215"/>
    </ligand>
</feature>
<dbReference type="InterPro" id="IPR036971">
    <property type="entry name" value="PDEase_catalytic_dom_sf"/>
</dbReference>
<feature type="region of interest" description="Disordered" evidence="10">
    <location>
        <begin position="768"/>
        <end position="822"/>
    </location>
</feature>
<accession>A0A9P0CJ50</accession>
<evidence type="ECO:0000256" key="10">
    <source>
        <dbReference type="SAM" id="MobiDB-lite"/>
    </source>
</evidence>
<keyword evidence="13" id="KW-1185">Reference proteome</keyword>